<gene>
    <name evidence="1" type="ORF">ES724_02745</name>
</gene>
<comment type="caution">
    <text evidence="1">The sequence shown here is derived from an EMBL/GenBank/DDBJ whole genome shotgun (WGS) entry which is preliminary data.</text>
</comment>
<dbReference type="InterPro" id="IPR018534">
    <property type="entry name" value="Tet_reg_excision_RteC"/>
</dbReference>
<dbReference type="AlphaFoldDB" id="A0A5C6ZW67"/>
<keyword evidence="2" id="KW-1185">Reference proteome</keyword>
<dbReference type="RefSeq" id="WP_146929253.1">
    <property type="nucleotide sequence ID" value="NZ_CBCSHZ010000001.1"/>
</dbReference>
<accession>A0A5C6ZW67</accession>
<proteinExistence type="predicted"/>
<sequence length="274" mass="32464">MDFQITKEEIEAEIWRIERTFLNKLVVCREIINYCRMILESYRKEINSGGFQDISSEILFFKTQKQLPLSQLIYYSKLHSFYVQAPKGGKKFLTEFINTKLKKLNKFFLINSEFGEYIETNQSYLDAFYFTREFNNIVITEALLHFRNPDFNTSHDFLLGEVKANKLFIKFLKQQLQRLDSDYSDTSESKNELKWTGSKAGLTELIYALHEQKVFNNGNTDLKDIAAFFKEAFHFDTGDIYRTFSELKSRKKSRTPFLEELSINLLTKMRDSDY</sequence>
<protein>
    <submittedName>
        <fullName evidence="1">Tetracycline regulation of excision, RteC</fullName>
    </submittedName>
</protein>
<dbReference type="EMBL" id="VORY01000002">
    <property type="protein sequence ID" value="TXD95085.1"/>
    <property type="molecule type" value="Genomic_DNA"/>
</dbReference>
<name>A0A5C6ZW67_9FLAO</name>
<evidence type="ECO:0000313" key="2">
    <source>
        <dbReference type="Proteomes" id="UP000321367"/>
    </source>
</evidence>
<organism evidence="1 2">
    <name type="scientific">Gillisia hiemivivida</name>
    <dbReference type="NCBI Taxonomy" id="291190"/>
    <lineage>
        <taxon>Bacteria</taxon>
        <taxon>Pseudomonadati</taxon>
        <taxon>Bacteroidota</taxon>
        <taxon>Flavobacteriia</taxon>
        <taxon>Flavobacteriales</taxon>
        <taxon>Flavobacteriaceae</taxon>
        <taxon>Gillisia</taxon>
    </lineage>
</organism>
<dbReference type="Pfam" id="PF09357">
    <property type="entry name" value="RteC"/>
    <property type="match status" value="1"/>
</dbReference>
<dbReference type="Proteomes" id="UP000321367">
    <property type="component" value="Unassembled WGS sequence"/>
</dbReference>
<evidence type="ECO:0000313" key="1">
    <source>
        <dbReference type="EMBL" id="TXD95085.1"/>
    </source>
</evidence>
<dbReference type="OrthoDB" id="790983at2"/>
<reference evidence="1 2" key="1">
    <citation type="submission" date="2019-08" db="EMBL/GenBank/DDBJ databases">
        <title>Genome sequence of Gillisia hiemivivida IC154 (type strain).</title>
        <authorList>
            <person name="Bowman J.P."/>
        </authorList>
    </citation>
    <scope>NUCLEOTIDE SEQUENCE [LARGE SCALE GENOMIC DNA]</scope>
    <source>
        <strain evidence="1 2">IC154</strain>
    </source>
</reference>